<keyword evidence="3" id="KW-1185">Reference proteome</keyword>
<gene>
    <name evidence="2" type="ORF">Gotri_024924</name>
</gene>
<dbReference type="Proteomes" id="UP000593568">
    <property type="component" value="Unassembled WGS sequence"/>
</dbReference>
<dbReference type="PANTHER" id="PTHR31704:SF37">
    <property type="entry name" value="HEAT SHOCK PROTEIN"/>
    <property type="match status" value="1"/>
</dbReference>
<organism evidence="2 3">
    <name type="scientific">Gossypium trilobum</name>
    <dbReference type="NCBI Taxonomy" id="34281"/>
    <lineage>
        <taxon>Eukaryota</taxon>
        <taxon>Viridiplantae</taxon>
        <taxon>Streptophyta</taxon>
        <taxon>Embryophyta</taxon>
        <taxon>Tracheophyta</taxon>
        <taxon>Spermatophyta</taxon>
        <taxon>Magnoliopsida</taxon>
        <taxon>eudicotyledons</taxon>
        <taxon>Gunneridae</taxon>
        <taxon>Pentapetalae</taxon>
        <taxon>rosids</taxon>
        <taxon>malvids</taxon>
        <taxon>Malvales</taxon>
        <taxon>Malvaceae</taxon>
        <taxon>Malvoideae</taxon>
        <taxon>Gossypium</taxon>
    </lineage>
</organism>
<name>A0A7J9FIU1_9ROSI</name>
<dbReference type="AlphaFoldDB" id="A0A7J9FIU1"/>
<reference evidence="2 3" key="1">
    <citation type="journal article" date="2019" name="Genome Biol. Evol.">
        <title>Insights into the evolution of the New World diploid cottons (Gossypium, subgenus Houzingenia) based on genome sequencing.</title>
        <authorList>
            <person name="Grover C.E."/>
            <person name="Arick M.A. 2nd"/>
            <person name="Thrash A."/>
            <person name="Conover J.L."/>
            <person name="Sanders W.S."/>
            <person name="Peterson D.G."/>
            <person name="Frelichowski J.E."/>
            <person name="Scheffler J.A."/>
            <person name="Scheffler B.E."/>
            <person name="Wendel J.F."/>
        </authorList>
    </citation>
    <scope>NUCLEOTIDE SEQUENCE [LARGE SCALE GENOMIC DNA]</scope>
    <source>
        <strain evidence="2">8</strain>
        <tissue evidence="2">Leaf</tissue>
    </source>
</reference>
<dbReference type="InterPro" id="IPR024752">
    <property type="entry name" value="Myb/SANT-like_dom"/>
</dbReference>
<feature type="domain" description="Myb/SANT-like" evidence="1">
    <location>
        <begin position="2"/>
        <end position="59"/>
    </location>
</feature>
<protein>
    <recommendedName>
        <fullName evidence="1">Myb/SANT-like domain-containing protein</fullName>
    </recommendedName>
</protein>
<evidence type="ECO:0000313" key="3">
    <source>
        <dbReference type="Proteomes" id="UP000593568"/>
    </source>
</evidence>
<comment type="caution">
    <text evidence="2">The sequence shown here is derived from an EMBL/GenBank/DDBJ whole genome shotgun (WGS) entry which is preliminary data.</text>
</comment>
<evidence type="ECO:0000259" key="1">
    <source>
        <dbReference type="Pfam" id="PF12776"/>
    </source>
</evidence>
<dbReference type="EMBL" id="JABEZW010218126">
    <property type="protein sequence ID" value="MBA0785242.1"/>
    <property type="molecule type" value="Genomic_DNA"/>
</dbReference>
<proteinExistence type="predicted"/>
<dbReference type="PANTHER" id="PTHR31704">
    <property type="entry name" value="MYB/SANT-LIKE DNA-BINDING DOMAIN PROTEIN-RELATED"/>
    <property type="match status" value="1"/>
</dbReference>
<accession>A0A7J9FIU1</accession>
<sequence length="169" mass="19442">MANFENETSKAYSQRQFKNRLDALKKEWKTWKKLKGEEIGLGWNLIKRTVDAFDDWWEKTSGIDPNFEGKLDQMFMGIVATSNKAWAPSSGTLPSEFFEDINNDILEENEEENVINYVHIDENNQKRKTHDAGTSRFKIRRKKSSKQIGGAATLSSQIEKLCNATDNMS</sequence>
<evidence type="ECO:0000313" key="2">
    <source>
        <dbReference type="EMBL" id="MBA0785242.1"/>
    </source>
</evidence>
<dbReference type="Pfam" id="PF12776">
    <property type="entry name" value="Myb_DNA-bind_3"/>
    <property type="match status" value="1"/>
</dbReference>